<comment type="caution">
    <text evidence="1">The sequence shown here is derived from an EMBL/GenBank/DDBJ whole genome shotgun (WGS) entry which is preliminary data.</text>
</comment>
<reference evidence="1" key="1">
    <citation type="journal article" date="2015" name="Nature">
        <title>Complex archaea that bridge the gap between prokaryotes and eukaryotes.</title>
        <authorList>
            <person name="Spang A."/>
            <person name="Saw J.H."/>
            <person name="Jorgensen S.L."/>
            <person name="Zaremba-Niedzwiedzka K."/>
            <person name="Martijn J."/>
            <person name="Lind A.E."/>
            <person name="van Eijk R."/>
            <person name="Schleper C."/>
            <person name="Guy L."/>
            <person name="Ettema T.J."/>
        </authorList>
    </citation>
    <scope>NUCLEOTIDE SEQUENCE</scope>
</reference>
<sequence length="76" mass="8763">MPRQQTTKEIADNINLIDSNIRKSKSLEKFHCENCNRDLWHPNRGITITCPYCYRAGHVERMKKQFSGLAIIQSGG</sequence>
<name>A0A0F9W7Q4_9ZZZZ</name>
<accession>A0A0F9W7Q4</accession>
<protein>
    <submittedName>
        <fullName evidence="1">Uncharacterized protein</fullName>
    </submittedName>
</protein>
<proteinExistence type="predicted"/>
<dbReference type="AlphaFoldDB" id="A0A0F9W7Q4"/>
<gene>
    <name evidence="1" type="ORF">LCGC14_0316280</name>
</gene>
<organism evidence="1">
    <name type="scientific">marine sediment metagenome</name>
    <dbReference type="NCBI Taxonomy" id="412755"/>
    <lineage>
        <taxon>unclassified sequences</taxon>
        <taxon>metagenomes</taxon>
        <taxon>ecological metagenomes</taxon>
    </lineage>
</organism>
<dbReference type="EMBL" id="LAZR01000211">
    <property type="protein sequence ID" value="KKN81716.1"/>
    <property type="molecule type" value="Genomic_DNA"/>
</dbReference>
<evidence type="ECO:0000313" key="1">
    <source>
        <dbReference type="EMBL" id="KKN81716.1"/>
    </source>
</evidence>